<feature type="transmembrane region" description="Helical" evidence="9">
    <location>
        <begin position="21"/>
        <end position="44"/>
    </location>
</feature>
<keyword evidence="7 9" id="KW-0472">Membrane</keyword>
<feature type="transmembrane region" description="Helical" evidence="9">
    <location>
        <begin position="56"/>
        <end position="73"/>
    </location>
</feature>
<dbReference type="InterPro" id="IPR055348">
    <property type="entry name" value="DctQ"/>
</dbReference>
<evidence type="ECO:0000256" key="8">
    <source>
        <dbReference type="ARBA" id="ARBA00038436"/>
    </source>
</evidence>
<gene>
    <name evidence="11" type="ORF">ACFL27_04520</name>
</gene>
<feature type="domain" description="Tripartite ATP-independent periplasmic transporters DctQ component" evidence="10">
    <location>
        <begin position="36"/>
        <end position="162"/>
    </location>
</feature>
<evidence type="ECO:0000256" key="6">
    <source>
        <dbReference type="ARBA" id="ARBA00022989"/>
    </source>
</evidence>
<feature type="transmembrane region" description="Helical" evidence="9">
    <location>
        <begin position="99"/>
        <end position="121"/>
    </location>
</feature>
<keyword evidence="3" id="KW-1003">Cell membrane</keyword>
<evidence type="ECO:0000256" key="1">
    <source>
        <dbReference type="ARBA" id="ARBA00004429"/>
    </source>
</evidence>
<evidence type="ECO:0000313" key="12">
    <source>
        <dbReference type="Proteomes" id="UP001594351"/>
    </source>
</evidence>
<reference evidence="11 12" key="1">
    <citation type="submission" date="2024-09" db="EMBL/GenBank/DDBJ databases">
        <title>Laminarin stimulates single cell rates of sulfate reduction while oxygen inhibits transcriptomic activity in coastal marine sediment.</title>
        <authorList>
            <person name="Lindsay M."/>
            <person name="Orcutt B."/>
            <person name="Emerson D."/>
            <person name="Stepanauskas R."/>
            <person name="D'Angelo T."/>
        </authorList>
    </citation>
    <scope>NUCLEOTIDE SEQUENCE [LARGE SCALE GENOMIC DNA]</scope>
    <source>
        <strain evidence="11">SAG AM-311-K15</strain>
    </source>
</reference>
<protein>
    <submittedName>
        <fullName evidence="11">TRAP transporter small permease</fullName>
    </submittedName>
</protein>
<evidence type="ECO:0000256" key="3">
    <source>
        <dbReference type="ARBA" id="ARBA00022475"/>
    </source>
</evidence>
<organism evidence="11 12">
    <name type="scientific">candidate division CSSED10-310 bacterium</name>
    <dbReference type="NCBI Taxonomy" id="2855610"/>
    <lineage>
        <taxon>Bacteria</taxon>
        <taxon>Bacteria division CSSED10-310</taxon>
    </lineage>
</organism>
<evidence type="ECO:0000256" key="5">
    <source>
        <dbReference type="ARBA" id="ARBA00022692"/>
    </source>
</evidence>
<feature type="transmembrane region" description="Helical" evidence="9">
    <location>
        <begin position="141"/>
        <end position="163"/>
    </location>
</feature>
<dbReference type="PANTHER" id="PTHR35011:SF2">
    <property type="entry name" value="2,3-DIKETO-L-GULONATE TRAP TRANSPORTER SMALL PERMEASE PROTEIN YIAM"/>
    <property type="match status" value="1"/>
</dbReference>
<dbReference type="Proteomes" id="UP001594351">
    <property type="component" value="Unassembled WGS sequence"/>
</dbReference>
<keyword evidence="2" id="KW-0813">Transport</keyword>
<comment type="caution">
    <text evidence="11">The sequence shown here is derived from an EMBL/GenBank/DDBJ whole genome shotgun (WGS) entry which is preliminary data.</text>
</comment>
<keyword evidence="6 9" id="KW-1133">Transmembrane helix</keyword>
<keyword evidence="4" id="KW-0997">Cell inner membrane</keyword>
<evidence type="ECO:0000256" key="2">
    <source>
        <dbReference type="ARBA" id="ARBA00022448"/>
    </source>
</evidence>
<accession>A0ABV6YTF0</accession>
<name>A0ABV6YTF0_UNCC1</name>
<dbReference type="EMBL" id="JBHPBY010000039">
    <property type="protein sequence ID" value="MFC1849456.1"/>
    <property type="molecule type" value="Genomic_DNA"/>
</dbReference>
<keyword evidence="5 9" id="KW-0812">Transmembrane</keyword>
<comment type="subcellular location">
    <subcellularLocation>
        <location evidence="1">Cell inner membrane</location>
        <topology evidence="1">Multi-pass membrane protein</topology>
    </subcellularLocation>
</comment>
<proteinExistence type="inferred from homology"/>
<evidence type="ECO:0000259" key="10">
    <source>
        <dbReference type="Pfam" id="PF04290"/>
    </source>
</evidence>
<sequence>MKLMKIPLQILNRLNELIARVETWLLVLIVMFVVSGAFIQVFLRNFFNFAIEGGDIFLRHLVLWIGFIGASLATKEEKHITIDVLTRLSGPTLKKTARVFTFLFAIIISLLLARAGWIFVVSEHKYEVLLFGSMKAWYLELIIPVGFLLIGCRFFVNLLNLLFQSEEVKST</sequence>
<evidence type="ECO:0000313" key="11">
    <source>
        <dbReference type="EMBL" id="MFC1849456.1"/>
    </source>
</evidence>
<keyword evidence="12" id="KW-1185">Reference proteome</keyword>
<dbReference type="Pfam" id="PF04290">
    <property type="entry name" value="DctQ"/>
    <property type="match status" value="1"/>
</dbReference>
<comment type="similarity">
    <text evidence="8">Belongs to the TRAP transporter small permease family.</text>
</comment>
<evidence type="ECO:0000256" key="9">
    <source>
        <dbReference type="SAM" id="Phobius"/>
    </source>
</evidence>
<evidence type="ECO:0000256" key="4">
    <source>
        <dbReference type="ARBA" id="ARBA00022519"/>
    </source>
</evidence>
<dbReference type="InterPro" id="IPR007387">
    <property type="entry name" value="TRAP_DctQ"/>
</dbReference>
<dbReference type="PANTHER" id="PTHR35011">
    <property type="entry name" value="2,3-DIKETO-L-GULONATE TRAP TRANSPORTER SMALL PERMEASE PROTEIN YIAM"/>
    <property type="match status" value="1"/>
</dbReference>
<evidence type="ECO:0000256" key="7">
    <source>
        <dbReference type="ARBA" id="ARBA00023136"/>
    </source>
</evidence>